<evidence type="ECO:0000313" key="2">
    <source>
        <dbReference type="EMBL" id="OCT66279.1"/>
    </source>
</evidence>
<organism evidence="2 3">
    <name type="scientific">Xenopus laevis</name>
    <name type="common">African clawed frog</name>
    <dbReference type="NCBI Taxonomy" id="8355"/>
    <lineage>
        <taxon>Eukaryota</taxon>
        <taxon>Metazoa</taxon>
        <taxon>Chordata</taxon>
        <taxon>Craniata</taxon>
        <taxon>Vertebrata</taxon>
        <taxon>Euteleostomi</taxon>
        <taxon>Amphibia</taxon>
        <taxon>Batrachia</taxon>
        <taxon>Anura</taxon>
        <taxon>Pipoidea</taxon>
        <taxon>Pipidae</taxon>
        <taxon>Xenopodinae</taxon>
        <taxon>Xenopus</taxon>
        <taxon>Xenopus</taxon>
    </lineage>
</organism>
<proteinExistence type="predicted"/>
<dbReference type="Proteomes" id="UP000694892">
    <property type="component" value="Chromosome 8S"/>
</dbReference>
<feature type="transmembrane region" description="Helical" evidence="1">
    <location>
        <begin position="20"/>
        <end position="41"/>
    </location>
</feature>
<dbReference type="AlphaFoldDB" id="A0A974C4B6"/>
<accession>A0A974C4B6</accession>
<dbReference type="EMBL" id="CM004481">
    <property type="protein sequence ID" value="OCT66279.1"/>
    <property type="molecule type" value="Genomic_DNA"/>
</dbReference>
<gene>
    <name evidence="2" type="ORF">XELAEV_18042537mg</name>
</gene>
<reference evidence="3" key="1">
    <citation type="journal article" date="2016" name="Nature">
        <title>Genome evolution in the allotetraploid frog Xenopus laevis.</title>
        <authorList>
            <person name="Session A.M."/>
            <person name="Uno Y."/>
            <person name="Kwon T."/>
            <person name="Chapman J.A."/>
            <person name="Toyoda A."/>
            <person name="Takahashi S."/>
            <person name="Fukui A."/>
            <person name="Hikosaka A."/>
            <person name="Suzuki A."/>
            <person name="Kondo M."/>
            <person name="van Heeringen S.J."/>
            <person name="Quigley I."/>
            <person name="Heinz S."/>
            <person name="Ogino H."/>
            <person name="Ochi H."/>
            <person name="Hellsten U."/>
            <person name="Lyons J.B."/>
            <person name="Simakov O."/>
            <person name="Putnam N."/>
            <person name="Stites J."/>
            <person name="Kuroki Y."/>
            <person name="Tanaka T."/>
            <person name="Michiue T."/>
            <person name="Watanabe M."/>
            <person name="Bogdanovic O."/>
            <person name="Lister R."/>
            <person name="Georgiou G."/>
            <person name="Paranjpe S.S."/>
            <person name="van Kruijsbergen I."/>
            <person name="Shu S."/>
            <person name="Carlson J."/>
            <person name="Kinoshita T."/>
            <person name="Ohta Y."/>
            <person name="Mawaribuchi S."/>
            <person name="Jenkins J."/>
            <person name="Grimwood J."/>
            <person name="Schmutz J."/>
            <person name="Mitros T."/>
            <person name="Mozaffari S.V."/>
            <person name="Suzuki Y."/>
            <person name="Haramoto Y."/>
            <person name="Yamamoto T.S."/>
            <person name="Takagi C."/>
            <person name="Heald R."/>
            <person name="Miller K."/>
            <person name="Haudenschild C."/>
            <person name="Kitzman J."/>
            <person name="Nakayama T."/>
            <person name="Izutsu Y."/>
            <person name="Robert J."/>
            <person name="Fortriede J."/>
            <person name="Burns K."/>
            <person name="Lotay V."/>
            <person name="Karimi K."/>
            <person name="Yasuoka Y."/>
            <person name="Dichmann D.S."/>
            <person name="Flajnik M.F."/>
            <person name="Houston D.W."/>
            <person name="Shendure J."/>
            <person name="DuPasquier L."/>
            <person name="Vize P.D."/>
            <person name="Zorn A.M."/>
            <person name="Ito M."/>
            <person name="Marcotte E.M."/>
            <person name="Wallingford J.B."/>
            <person name="Ito Y."/>
            <person name="Asashima M."/>
            <person name="Ueno N."/>
            <person name="Matsuda Y."/>
            <person name="Veenstra G.J."/>
            <person name="Fujiyama A."/>
            <person name="Harland R.M."/>
            <person name="Taira M."/>
            <person name="Rokhsar D.S."/>
        </authorList>
    </citation>
    <scope>NUCLEOTIDE SEQUENCE [LARGE SCALE GENOMIC DNA]</scope>
    <source>
        <strain evidence="3">J</strain>
    </source>
</reference>
<keyword evidence="1" id="KW-0472">Membrane</keyword>
<evidence type="ECO:0000256" key="1">
    <source>
        <dbReference type="SAM" id="Phobius"/>
    </source>
</evidence>
<keyword evidence="1" id="KW-1133">Transmembrane helix</keyword>
<keyword evidence="1" id="KW-0812">Transmembrane</keyword>
<sequence>MFAVKLNYVLKSAKYWNRSFIFLSLKSIAFVCAQFVIVLVTCTPVCYIFAYNVCCIFHCMSASLVSSVSHNA</sequence>
<name>A0A974C4B6_XENLA</name>
<evidence type="ECO:0000313" key="3">
    <source>
        <dbReference type="Proteomes" id="UP000694892"/>
    </source>
</evidence>
<feature type="transmembrane region" description="Helical" evidence="1">
    <location>
        <begin position="47"/>
        <end position="68"/>
    </location>
</feature>
<protein>
    <submittedName>
        <fullName evidence="2">Uncharacterized protein</fullName>
    </submittedName>
</protein>